<sequence length="79" mass="7804">MKYALAGCLTAAIITGGMATGIAAAAPGLPLEQPAPNTVKPSVVPGQAVTMSPMTGSAECWSGIAPRTDPDCASGRYAL</sequence>
<dbReference type="EMBL" id="QZFU01000023">
    <property type="protein sequence ID" value="RJO73374.1"/>
    <property type="molecule type" value="Genomic_DNA"/>
</dbReference>
<keyword evidence="3" id="KW-1185">Reference proteome</keyword>
<dbReference type="RefSeq" id="WP_120042451.1">
    <property type="nucleotide sequence ID" value="NZ_QZFU01000023.1"/>
</dbReference>
<evidence type="ECO:0000313" key="3">
    <source>
        <dbReference type="Proteomes" id="UP000266677"/>
    </source>
</evidence>
<proteinExistence type="predicted"/>
<keyword evidence="1" id="KW-0732">Signal</keyword>
<comment type="caution">
    <text evidence="2">The sequence shown here is derived from an EMBL/GenBank/DDBJ whole genome shotgun (WGS) entry which is preliminary data.</text>
</comment>
<gene>
    <name evidence="2" type="ORF">D5S18_19250</name>
</gene>
<accession>A0A3A4KU38</accession>
<feature type="chain" id="PRO_5017223925" evidence="1">
    <location>
        <begin position="26"/>
        <end position="79"/>
    </location>
</feature>
<dbReference type="Proteomes" id="UP000266677">
    <property type="component" value="Unassembled WGS sequence"/>
</dbReference>
<feature type="signal peptide" evidence="1">
    <location>
        <begin position="1"/>
        <end position="25"/>
    </location>
</feature>
<name>A0A3A4KU38_9NOCA</name>
<organism evidence="2 3">
    <name type="scientific">Nocardia panacis</name>
    <dbReference type="NCBI Taxonomy" id="2340916"/>
    <lineage>
        <taxon>Bacteria</taxon>
        <taxon>Bacillati</taxon>
        <taxon>Actinomycetota</taxon>
        <taxon>Actinomycetes</taxon>
        <taxon>Mycobacteriales</taxon>
        <taxon>Nocardiaceae</taxon>
        <taxon>Nocardia</taxon>
    </lineage>
</organism>
<dbReference type="AlphaFoldDB" id="A0A3A4KU38"/>
<evidence type="ECO:0000313" key="2">
    <source>
        <dbReference type="EMBL" id="RJO73374.1"/>
    </source>
</evidence>
<reference evidence="2 3" key="1">
    <citation type="submission" date="2018-09" db="EMBL/GenBank/DDBJ databases">
        <title>YIM PH21274 draft genome.</title>
        <authorList>
            <person name="Miao C."/>
        </authorList>
    </citation>
    <scope>NUCLEOTIDE SEQUENCE [LARGE SCALE GENOMIC DNA]</scope>
    <source>
        <strain evidence="2 3">YIM PH 21724</strain>
    </source>
</reference>
<evidence type="ECO:0000256" key="1">
    <source>
        <dbReference type="SAM" id="SignalP"/>
    </source>
</evidence>
<protein>
    <submittedName>
        <fullName evidence="2">Uncharacterized protein</fullName>
    </submittedName>
</protein>